<gene>
    <name evidence="1" type="ORF">B7H17_26260</name>
</gene>
<evidence type="ECO:0000313" key="2">
    <source>
        <dbReference type="Proteomes" id="UP000193675"/>
    </source>
</evidence>
<accession>A0A1X0ZLU6</accession>
<dbReference type="EMBL" id="NBWC01000055">
    <property type="protein sequence ID" value="ORL58103.1"/>
    <property type="molecule type" value="Genomic_DNA"/>
</dbReference>
<dbReference type="AlphaFoldDB" id="A0A1X0ZLU6"/>
<dbReference type="OrthoDB" id="7026189at2"/>
<reference evidence="1 2" key="1">
    <citation type="submission" date="2017-04" db="EMBL/GenBank/DDBJ databases">
        <title>Presence of VIM-2 positive Pseudomonas species in chickens and their surrounding environment.</title>
        <authorList>
            <person name="Zhang R."/>
        </authorList>
    </citation>
    <scope>NUCLEOTIDE SEQUENCE [LARGE SCALE GENOMIC DNA]</scope>
    <source>
        <strain evidence="1 2">DZ-C18</strain>
    </source>
</reference>
<dbReference type="Proteomes" id="UP000193675">
    <property type="component" value="Unassembled WGS sequence"/>
</dbReference>
<comment type="caution">
    <text evidence="1">The sequence shown here is derived from an EMBL/GenBank/DDBJ whole genome shotgun (WGS) entry which is preliminary data.</text>
</comment>
<proteinExistence type="predicted"/>
<sequence length="121" mass="12999">MIESIEKLSPEQGDLLVISVPHALAQEQREKMAKSFAPLVESLGVHLLIMDGGVTAQLQPNMAGLLAVQEKQVELLERIAHSVDMIRPLEVSVDYAVDGAALAEGVLKDLKESAGTLRKGC</sequence>
<organism evidence="1 2">
    <name type="scientific">Pseudomonas putida</name>
    <name type="common">Arthrobacter siderocapsulatus</name>
    <dbReference type="NCBI Taxonomy" id="303"/>
    <lineage>
        <taxon>Bacteria</taxon>
        <taxon>Pseudomonadati</taxon>
        <taxon>Pseudomonadota</taxon>
        <taxon>Gammaproteobacteria</taxon>
        <taxon>Pseudomonadales</taxon>
        <taxon>Pseudomonadaceae</taxon>
        <taxon>Pseudomonas</taxon>
    </lineage>
</organism>
<dbReference type="RefSeq" id="WP_084859319.1">
    <property type="nucleotide sequence ID" value="NZ_NBWC01000055.1"/>
</dbReference>
<name>A0A1X0ZLU6_PSEPU</name>
<protein>
    <submittedName>
        <fullName evidence="1">Uncharacterized protein</fullName>
    </submittedName>
</protein>
<evidence type="ECO:0000313" key="1">
    <source>
        <dbReference type="EMBL" id="ORL58103.1"/>
    </source>
</evidence>